<dbReference type="InterPro" id="IPR036866">
    <property type="entry name" value="RibonucZ/Hydroxyglut_hydro"/>
</dbReference>
<dbReference type="PROSITE" id="PS51257">
    <property type="entry name" value="PROKAR_LIPOPROTEIN"/>
    <property type="match status" value="1"/>
</dbReference>
<dbReference type="Gene3D" id="3.60.15.10">
    <property type="entry name" value="Ribonuclease Z/Hydroxyacylglutathione hydrolase-like"/>
    <property type="match status" value="1"/>
</dbReference>
<proteinExistence type="predicted"/>
<reference evidence="2 3" key="1">
    <citation type="submission" date="2011-01" db="EMBL/GenBank/DDBJ databases">
        <authorList>
            <person name="Weinstock G."/>
            <person name="Sodergren E."/>
            <person name="Clifton S."/>
            <person name="Fulton L."/>
            <person name="Fulton B."/>
            <person name="Courtney L."/>
            <person name="Fronick C."/>
            <person name="Harrison M."/>
            <person name="Strong C."/>
            <person name="Farmer C."/>
            <person name="Delahaunty K."/>
            <person name="Markovic C."/>
            <person name="Hall O."/>
            <person name="Minx P."/>
            <person name="Tomlinson C."/>
            <person name="Mitreva M."/>
            <person name="Hou S."/>
            <person name="Chen J."/>
            <person name="Wollam A."/>
            <person name="Pepin K.H."/>
            <person name="Johnson M."/>
            <person name="Bhonagiri V."/>
            <person name="Zhang X."/>
            <person name="Suruliraj S."/>
            <person name="Warren W."/>
            <person name="Chinwalla A."/>
            <person name="Mardis E.R."/>
            <person name="Wilson R.K."/>
        </authorList>
    </citation>
    <scope>NUCLEOTIDE SEQUENCE [LARGE SCALE GENOMIC DNA]</scope>
    <source>
        <strain evidence="3">DSM 22608 / JCM 16073 / KCTC 15190 / YIT 12066</strain>
    </source>
</reference>
<feature type="domain" description="Metallo-beta-lactamase" evidence="1">
    <location>
        <begin position="122"/>
        <end position="316"/>
    </location>
</feature>
<comment type="caution">
    <text evidence="2">The sequence shown here is derived from an EMBL/GenBank/DDBJ whole genome shotgun (WGS) entry which is preliminary data.</text>
</comment>
<dbReference type="AlphaFoldDB" id="E8LIR4"/>
<name>E8LIR4_SUCHY</name>
<evidence type="ECO:0000313" key="3">
    <source>
        <dbReference type="Proteomes" id="UP000018458"/>
    </source>
</evidence>
<gene>
    <name evidence="2" type="ORF">HMPREF9444_00584</name>
</gene>
<dbReference type="HOGENOM" id="CLU_020884_0_2_6"/>
<dbReference type="Pfam" id="PF12706">
    <property type="entry name" value="Lactamase_B_2"/>
    <property type="match status" value="1"/>
</dbReference>
<protein>
    <submittedName>
        <fullName evidence="2">Metallo-beta-lactamase domain protein</fullName>
    </submittedName>
</protein>
<dbReference type="SUPFAM" id="SSF56281">
    <property type="entry name" value="Metallo-hydrolase/oxidoreductase"/>
    <property type="match status" value="1"/>
</dbReference>
<evidence type="ECO:0000313" key="2">
    <source>
        <dbReference type="EMBL" id="EFY07598.1"/>
    </source>
</evidence>
<accession>E8LIR4</accession>
<dbReference type="InterPro" id="IPR001279">
    <property type="entry name" value="Metallo-B-lactamas"/>
</dbReference>
<organism evidence="2 3">
    <name type="scientific">Succinatimonas hippei (strain DSM 22608 / JCM 16073 / KCTC 15190 / YIT 12066)</name>
    <dbReference type="NCBI Taxonomy" id="762983"/>
    <lineage>
        <taxon>Bacteria</taxon>
        <taxon>Pseudomonadati</taxon>
        <taxon>Pseudomonadota</taxon>
        <taxon>Gammaproteobacteria</taxon>
        <taxon>Aeromonadales</taxon>
        <taxon>Succinivibrionaceae</taxon>
        <taxon>Succinatimonas</taxon>
    </lineage>
</organism>
<dbReference type="eggNOG" id="COG2220">
    <property type="taxonomic scope" value="Bacteria"/>
</dbReference>
<dbReference type="GO" id="GO:0005737">
    <property type="term" value="C:cytoplasm"/>
    <property type="evidence" value="ECO:0007669"/>
    <property type="project" value="TreeGrafter"/>
</dbReference>
<sequence>MKKHSVKHISYFLLPAAIMSLILSSCTTQFGSLPEGEYISVLEKSPNYHNGEFKNIEETPMMSGDKGKFEAWWDFVFASYPDIAPQTEIPHVKTDLKKLNLQDDLLIWFGHSSSLLQISGKRILIDPVIKNYASPVSFLNKAFLGTTLYTTEDLPDIDYLVISHDHWDHLEYSTVSYLKDKVKKVICPLGIRSHLEYWGFTPDKILEGDWNSHINVDEALSVDILPARHFSGRFLSSNKTLWAGFLFTTKNHRIFYSGDSGYGKHFAQIGSTYPNIDLALLENGQYNENWKFIHMFPEEVAQAAVDIKAKKVIPMHSGRFALSTHKWADPFIRLDKASIGKSFQLLTPMIGEIVDLNNNKQIFTKWWETVPSK</sequence>
<dbReference type="PANTHER" id="PTHR15032">
    <property type="entry name" value="N-ACYL-PHOSPHATIDYLETHANOLAMINE-HYDROLYZING PHOSPHOLIPASE D"/>
    <property type="match status" value="1"/>
</dbReference>
<dbReference type="OrthoDB" id="9805728at2"/>
<dbReference type="STRING" id="762983.HMPREF9444_00584"/>
<dbReference type="PANTHER" id="PTHR15032:SF4">
    <property type="entry name" value="N-ACYL-PHOSPHATIDYLETHANOLAMINE-HYDROLYZING PHOSPHOLIPASE D"/>
    <property type="match status" value="1"/>
</dbReference>
<evidence type="ECO:0000259" key="1">
    <source>
        <dbReference type="Pfam" id="PF12706"/>
    </source>
</evidence>
<keyword evidence="3" id="KW-1185">Reference proteome</keyword>
<dbReference type="Proteomes" id="UP000018458">
    <property type="component" value="Unassembled WGS sequence"/>
</dbReference>
<dbReference type="EMBL" id="AEVO01000026">
    <property type="protein sequence ID" value="EFY07598.1"/>
    <property type="molecule type" value="Genomic_DNA"/>
</dbReference>